<dbReference type="Pfam" id="PF08220">
    <property type="entry name" value="HTH_DeoR"/>
    <property type="match status" value="1"/>
</dbReference>
<dbReference type="SUPFAM" id="SSF46785">
    <property type="entry name" value="Winged helix' DNA-binding domain"/>
    <property type="match status" value="1"/>
</dbReference>
<reference evidence="4 5" key="1">
    <citation type="submission" date="2006-03" db="EMBL/GenBank/DDBJ databases">
        <authorList>
            <person name="Bartlett D.H."/>
            <person name="Valle G."/>
            <person name="Lauro F.M."/>
            <person name="Vezzi A."/>
            <person name="Simonato F."/>
            <person name="Eloe E."/>
            <person name="Vitulo N."/>
            <person name="Stratton T.K."/>
            <person name="D'angelo M."/>
            <person name="Ferriera S."/>
            <person name="Johnson J."/>
            <person name="Kravitz S."/>
            <person name="Beeson K."/>
            <person name="Sutton G."/>
            <person name="Rogers Y."/>
            <person name="Friedman R."/>
            <person name="Frazier M."/>
            <person name="Venter J.C."/>
        </authorList>
    </citation>
    <scope>NUCLEOTIDE SEQUENCE [LARGE SCALE GENOMIC DNA]</scope>
    <source>
        <strain evidence="4 5">3TCK</strain>
    </source>
</reference>
<name>Q1ZB62_9GAMM</name>
<gene>
    <name evidence="4" type="ORF">P3TCK_02866</name>
</gene>
<proteinExistence type="predicted"/>
<dbReference type="InterPro" id="IPR001034">
    <property type="entry name" value="DeoR_HTH"/>
</dbReference>
<dbReference type="EMBL" id="AAPH01000001">
    <property type="protein sequence ID" value="EAS45280.1"/>
    <property type="molecule type" value="Genomic_DNA"/>
</dbReference>
<dbReference type="SMART" id="SM00420">
    <property type="entry name" value="HTH_DEOR"/>
    <property type="match status" value="1"/>
</dbReference>
<evidence type="ECO:0000313" key="5">
    <source>
        <dbReference type="Proteomes" id="UP000003789"/>
    </source>
</evidence>
<dbReference type="PROSITE" id="PS51000">
    <property type="entry name" value="HTH_DEOR_2"/>
    <property type="match status" value="1"/>
</dbReference>
<protein>
    <submittedName>
        <fullName evidence="4">Transcriptional regulator</fullName>
    </submittedName>
</protein>
<dbReference type="SMART" id="SM01134">
    <property type="entry name" value="DeoRC"/>
    <property type="match status" value="1"/>
</dbReference>
<organism evidence="4 5">
    <name type="scientific">Photobacterium profundum 3TCK</name>
    <dbReference type="NCBI Taxonomy" id="314280"/>
    <lineage>
        <taxon>Bacteria</taxon>
        <taxon>Pseudomonadati</taxon>
        <taxon>Pseudomonadota</taxon>
        <taxon>Gammaproteobacteria</taxon>
        <taxon>Vibrionales</taxon>
        <taxon>Vibrionaceae</taxon>
        <taxon>Photobacterium</taxon>
    </lineage>
</organism>
<dbReference type="PANTHER" id="PTHR30363">
    <property type="entry name" value="HTH-TYPE TRANSCRIPTIONAL REGULATOR SRLR-RELATED"/>
    <property type="match status" value="1"/>
</dbReference>
<dbReference type="HOGENOM" id="CLU_060699_0_1_6"/>
<dbReference type="InterPro" id="IPR050313">
    <property type="entry name" value="Carb_Metab_HTH_regulators"/>
</dbReference>
<keyword evidence="2" id="KW-0804">Transcription</keyword>
<dbReference type="Proteomes" id="UP000003789">
    <property type="component" value="Unassembled WGS sequence"/>
</dbReference>
<dbReference type="InterPro" id="IPR036390">
    <property type="entry name" value="WH_DNA-bd_sf"/>
</dbReference>
<evidence type="ECO:0000313" key="4">
    <source>
        <dbReference type="EMBL" id="EAS45280.1"/>
    </source>
</evidence>
<dbReference type="AlphaFoldDB" id="Q1ZB62"/>
<dbReference type="PANTHER" id="PTHR30363:SF46">
    <property type="entry name" value="LYSR FAMILY TRANSCRIPTIONAL REGULATOR"/>
    <property type="match status" value="1"/>
</dbReference>
<evidence type="ECO:0000256" key="2">
    <source>
        <dbReference type="ARBA" id="ARBA00023163"/>
    </source>
</evidence>
<keyword evidence="1" id="KW-0805">Transcription regulation</keyword>
<evidence type="ECO:0000259" key="3">
    <source>
        <dbReference type="PROSITE" id="PS51000"/>
    </source>
</evidence>
<dbReference type="InterPro" id="IPR037171">
    <property type="entry name" value="NagB/RpiA_transferase-like"/>
</dbReference>
<feature type="domain" description="HTH deoR-type" evidence="3">
    <location>
        <begin position="7"/>
        <end position="63"/>
    </location>
</feature>
<dbReference type="Pfam" id="PF00455">
    <property type="entry name" value="DeoRC"/>
    <property type="match status" value="1"/>
</dbReference>
<evidence type="ECO:0000256" key="1">
    <source>
        <dbReference type="ARBA" id="ARBA00023015"/>
    </source>
</evidence>
<dbReference type="InterPro" id="IPR036388">
    <property type="entry name" value="WH-like_DNA-bd_sf"/>
</dbReference>
<accession>Q1ZB62</accession>
<dbReference type="OrthoDB" id="9816363at2"/>
<dbReference type="SUPFAM" id="SSF100950">
    <property type="entry name" value="NagB/RpiA/CoA transferase-like"/>
    <property type="match status" value="1"/>
</dbReference>
<dbReference type="RefSeq" id="WP_006228583.1">
    <property type="nucleotide sequence ID" value="NZ_CH724134.1"/>
</dbReference>
<comment type="caution">
    <text evidence="4">The sequence shown here is derived from an EMBL/GenBank/DDBJ whole genome shotgun (WGS) entry which is preliminary data.</text>
</comment>
<dbReference type="InterPro" id="IPR014036">
    <property type="entry name" value="DeoR-like_C"/>
</dbReference>
<dbReference type="GO" id="GO:0003700">
    <property type="term" value="F:DNA-binding transcription factor activity"/>
    <property type="evidence" value="ECO:0007669"/>
    <property type="project" value="InterPro"/>
</dbReference>
<dbReference type="Gene3D" id="1.10.10.10">
    <property type="entry name" value="Winged helix-like DNA-binding domain superfamily/Winged helix DNA-binding domain"/>
    <property type="match status" value="1"/>
</dbReference>
<sequence length="249" mass="27598">MPSHNQTLKHQESIHCLLNERSSLSIQEISEMLHVSSSTVRRNVAAMVTMYPNIKRTHGGVSINAFVSNRNQRSDLVSPSLIARAAHKVKNGQTIYLDSGKTALSLAKVLCHMNINIITIDMNIAFFLKDYNQCQTTLIGGVVSNNCEFTTGNVALNQLEHYIFDIAFISTNCFDLVHGVTAPHAINAKTKQLVMNNTNENYLIAEGSKFNKFSFYPVADLIDFEGVITDHSIPKKTIDMLVSNGVLIV</sequence>